<sequence length="263" mass="27808">MAFTTRRSRGYQAKIYIDVLGGTDIEKFTSMKLADFKNETWPEGVKMERVGRGFTDVTPAAAETVDTESDLLDAGYQKSEVSAKAITYALTGNRYIGDPAQDFIFDKFSKLGGELKTTTVIIDPDGTVRVGVTTLTSPLGWSGAVNANSPVSVTLTIDGQPFVLHTDGTVEAKVDNVTITPEAPTVAVGATVQLVAALEPEYATNNAVDWSVQDEAIATISSDGKLTGVKVGKTMVQVFSKSSESVAEIVPVEVTAADGSTQA</sequence>
<feature type="domain" description="BIG2" evidence="1">
    <location>
        <begin position="173"/>
        <end position="250"/>
    </location>
</feature>
<dbReference type="Proteomes" id="UP000051749">
    <property type="component" value="Unassembled WGS sequence"/>
</dbReference>
<accession>A0A0R2K022</accession>
<dbReference type="Pfam" id="PF02368">
    <property type="entry name" value="Big_2"/>
    <property type="match status" value="1"/>
</dbReference>
<organism evidence="2 4">
    <name type="scientific">Pediococcus ethanolidurans</name>
    <dbReference type="NCBI Taxonomy" id="319653"/>
    <lineage>
        <taxon>Bacteria</taxon>
        <taxon>Bacillati</taxon>
        <taxon>Bacillota</taxon>
        <taxon>Bacilli</taxon>
        <taxon>Lactobacillales</taxon>
        <taxon>Lactobacillaceae</taxon>
        <taxon>Pediococcus</taxon>
    </lineage>
</organism>
<dbReference type="SMART" id="SM00635">
    <property type="entry name" value="BID_2"/>
    <property type="match status" value="1"/>
</dbReference>
<dbReference type="EMBL" id="FOGK01000002">
    <property type="protein sequence ID" value="SER17580.1"/>
    <property type="molecule type" value="Genomic_DNA"/>
</dbReference>
<dbReference type="InterPro" id="IPR003343">
    <property type="entry name" value="Big_2"/>
</dbReference>
<dbReference type="Proteomes" id="UP000182818">
    <property type="component" value="Unassembled WGS sequence"/>
</dbReference>
<dbReference type="STRING" id="319653.SAMN04487973_102145"/>
<dbReference type="Gene3D" id="2.60.40.1080">
    <property type="match status" value="1"/>
</dbReference>
<dbReference type="SUPFAM" id="SSF49373">
    <property type="entry name" value="Invasin/intimin cell-adhesion fragments"/>
    <property type="match status" value="1"/>
</dbReference>
<dbReference type="RefSeq" id="WP_057805600.1">
    <property type="nucleotide sequence ID" value="NZ_BJYP01000011.1"/>
</dbReference>
<gene>
    <name evidence="2" type="ORF">IV87_GL001851</name>
    <name evidence="3" type="ORF">SAMN04487973_102145</name>
</gene>
<reference evidence="2 4" key="1">
    <citation type="journal article" date="2015" name="Genome Announc.">
        <title>Expanding the biotechnology potential of lactobacilli through comparative genomics of 213 strains and associated genera.</title>
        <authorList>
            <person name="Sun Z."/>
            <person name="Harris H.M."/>
            <person name="McCann A."/>
            <person name="Guo C."/>
            <person name="Argimon S."/>
            <person name="Zhang W."/>
            <person name="Yang X."/>
            <person name="Jeffery I.B."/>
            <person name="Cooney J.C."/>
            <person name="Kagawa T.F."/>
            <person name="Liu W."/>
            <person name="Song Y."/>
            <person name="Salvetti E."/>
            <person name="Wrobel A."/>
            <person name="Rasinkangas P."/>
            <person name="Parkhill J."/>
            <person name="Rea M.C."/>
            <person name="O'Sullivan O."/>
            <person name="Ritari J."/>
            <person name="Douillard F.P."/>
            <person name="Paul Ross R."/>
            <person name="Yang R."/>
            <person name="Briner A.E."/>
            <person name="Felis G.E."/>
            <person name="de Vos W.M."/>
            <person name="Barrangou R."/>
            <person name="Klaenhammer T.R."/>
            <person name="Caufield P.W."/>
            <person name="Cui Y."/>
            <person name="Zhang H."/>
            <person name="O'Toole P.W."/>
        </authorList>
    </citation>
    <scope>NUCLEOTIDE SEQUENCE [LARGE SCALE GENOMIC DNA]</scope>
    <source>
        <strain evidence="2 4">DSM 22301</strain>
    </source>
</reference>
<evidence type="ECO:0000313" key="2">
    <source>
        <dbReference type="EMBL" id="KRN82897.1"/>
    </source>
</evidence>
<evidence type="ECO:0000259" key="1">
    <source>
        <dbReference type="SMART" id="SM00635"/>
    </source>
</evidence>
<dbReference type="PATRIC" id="fig|319653.3.peg.1884"/>
<reference evidence="3 5" key="2">
    <citation type="submission" date="2016-10" db="EMBL/GenBank/DDBJ databases">
        <authorList>
            <person name="Varghese N."/>
            <person name="Submissions S."/>
        </authorList>
    </citation>
    <scope>NUCLEOTIDE SEQUENCE [LARGE SCALE GENOMIC DNA]</scope>
    <source>
        <strain evidence="3 5">CGMCC 1.3889</strain>
    </source>
</reference>
<keyword evidence="5" id="KW-1185">Reference proteome</keyword>
<proteinExistence type="predicted"/>
<evidence type="ECO:0000313" key="3">
    <source>
        <dbReference type="EMBL" id="SER17580.1"/>
    </source>
</evidence>
<dbReference type="AlphaFoldDB" id="A0A0R2K022"/>
<dbReference type="InterPro" id="IPR008964">
    <property type="entry name" value="Invasin/intimin_cell_adhesion"/>
</dbReference>
<evidence type="ECO:0000313" key="4">
    <source>
        <dbReference type="Proteomes" id="UP000051749"/>
    </source>
</evidence>
<dbReference type="GeneID" id="76043207"/>
<comment type="caution">
    <text evidence="2">The sequence shown here is derived from an EMBL/GenBank/DDBJ whole genome shotgun (WGS) entry which is preliminary data.</text>
</comment>
<protein>
    <submittedName>
        <fullName evidence="3">Ig-like domain (Group 2)</fullName>
    </submittedName>
</protein>
<evidence type="ECO:0000313" key="5">
    <source>
        <dbReference type="Proteomes" id="UP000182818"/>
    </source>
</evidence>
<dbReference type="EMBL" id="JQBY01000006">
    <property type="protein sequence ID" value="KRN82897.1"/>
    <property type="molecule type" value="Genomic_DNA"/>
</dbReference>
<dbReference type="NCBIfam" id="NF047353">
    <property type="entry name" value="tube_lmo2291"/>
    <property type="match status" value="1"/>
</dbReference>
<name>A0A0R2K022_9LACO</name>
<dbReference type="OrthoDB" id="2326008at2"/>